<dbReference type="Proteomes" id="UP000799437">
    <property type="component" value="Unassembled WGS sequence"/>
</dbReference>
<keyword evidence="1" id="KW-0732">Signal</keyword>
<evidence type="ECO:0000313" key="3">
    <source>
        <dbReference type="Proteomes" id="UP000799437"/>
    </source>
</evidence>
<sequence length="145" mass="14814">MKTTFAALALTLTLTSTALGASISALNNCGTSIWVKADSQSSSGPITEIAAGATWTANLETTQQGNAVKFSNSNTDFTKPISFDYSVTNGVNYYDVSNAAGQPFSLAAADTQGGSGACPSVMCPGSDCQAVKTCGSDRSFNIRAC</sequence>
<name>A0A6A6WLW3_9PEZI</name>
<evidence type="ECO:0000256" key="1">
    <source>
        <dbReference type="SAM" id="SignalP"/>
    </source>
</evidence>
<dbReference type="EMBL" id="ML996565">
    <property type="protein sequence ID" value="KAF2763148.1"/>
    <property type="molecule type" value="Genomic_DNA"/>
</dbReference>
<protein>
    <submittedName>
        <fullName evidence="2">Uncharacterized protein</fullName>
    </submittedName>
</protein>
<dbReference type="Pfam" id="PF04681">
    <property type="entry name" value="Bys1"/>
    <property type="match status" value="1"/>
</dbReference>
<accession>A0A6A6WLW3</accession>
<keyword evidence="3" id="KW-1185">Reference proteome</keyword>
<proteinExistence type="predicted"/>
<dbReference type="InterPro" id="IPR006771">
    <property type="entry name" value="CetA-like"/>
</dbReference>
<gene>
    <name evidence="2" type="ORF">EJ05DRAFT_506773</name>
</gene>
<evidence type="ECO:0000313" key="2">
    <source>
        <dbReference type="EMBL" id="KAF2763148.1"/>
    </source>
</evidence>
<dbReference type="OrthoDB" id="3876376at2759"/>
<dbReference type="AlphaFoldDB" id="A0A6A6WLW3"/>
<organism evidence="2 3">
    <name type="scientific">Pseudovirgaria hyperparasitica</name>
    <dbReference type="NCBI Taxonomy" id="470096"/>
    <lineage>
        <taxon>Eukaryota</taxon>
        <taxon>Fungi</taxon>
        <taxon>Dikarya</taxon>
        <taxon>Ascomycota</taxon>
        <taxon>Pezizomycotina</taxon>
        <taxon>Dothideomycetes</taxon>
        <taxon>Dothideomycetes incertae sedis</taxon>
        <taxon>Acrospermales</taxon>
        <taxon>Acrospermaceae</taxon>
        <taxon>Pseudovirgaria</taxon>
    </lineage>
</organism>
<dbReference type="GeneID" id="54488910"/>
<feature type="chain" id="PRO_5025634979" evidence="1">
    <location>
        <begin position="21"/>
        <end position="145"/>
    </location>
</feature>
<feature type="signal peptide" evidence="1">
    <location>
        <begin position="1"/>
        <end position="20"/>
    </location>
</feature>
<reference evidence="2" key="1">
    <citation type="journal article" date="2020" name="Stud. Mycol.">
        <title>101 Dothideomycetes genomes: a test case for predicting lifestyles and emergence of pathogens.</title>
        <authorList>
            <person name="Haridas S."/>
            <person name="Albert R."/>
            <person name="Binder M."/>
            <person name="Bloem J."/>
            <person name="Labutti K."/>
            <person name="Salamov A."/>
            <person name="Andreopoulos B."/>
            <person name="Baker S."/>
            <person name="Barry K."/>
            <person name="Bills G."/>
            <person name="Bluhm B."/>
            <person name="Cannon C."/>
            <person name="Castanera R."/>
            <person name="Culley D."/>
            <person name="Daum C."/>
            <person name="Ezra D."/>
            <person name="Gonzalez J."/>
            <person name="Henrissat B."/>
            <person name="Kuo A."/>
            <person name="Liang C."/>
            <person name="Lipzen A."/>
            <person name="Lutzoni F."/>
            <person name="Magnuson J."/>
            <person name="Mondo S."/>
            <person name="Nolan M."/>
            <person name="Ohm R."/>
            <person name="Pangilinan J."/>
            <person name="Park H.-J."/>
            <person name="Ramirez L."/>
            <person name="Alfaro M."/>
            <person name="Sun H."/>
            <person name="Tritt A."/>
            <person name="Yoshinaga Y."/>
            <person name="Zwiers L.-H."/>
            <person name="Turgeon B."/>
            <person name="Goodwin S."/>
            <person name="Spatafora J."/>
            <person name="Crous P."/>
            <person name="Grigoriev I."/>
        </authorList>
    </citation>
    <scope>NUCLEOTIDE SEQUENCE</scope>
    <source>
        <strain evidence="2">CBS 121739</strain>
    </source>
</reference>
<dbReference type="RefSeq" id="XP_033605599.1">
    <property type="nucleotide sequence ID" value="XM_033747856.1"/>
</dbReference>